<feature type="transmembrane region" description="Helical" evidence="5">
    <location>
        <begin position="43"/>
        <end position="62"/>
    </location>
</feature>
<evidence type="ECO:0000256" key="1">
    <source>
        <dbReference type="ARBA" id="ARBA00004141"/>
    </source>
</evidence>
<dbReference type="RefSeq" id="WP_182802914.1">
    <property type="nucleotide sequence ID" value="NZ_CP060007.1"/>
</dbReference>
<dbReference type="AlphaFoldDB" id="A0A7G5XGI5"/>
<evidence type="ECO:0000256" key="3">
    <source>
        <dbReference type="ARBA" id="ARBA00022989"/>
    </source>
</evidence>
<evidence type="ECO:0000313" key="7">
    <source>
        <dbReference type="EMBL" id="QNA44588.1"/>
    </source>
</evidence>
<dbReference type="PANTHER" id="PTHR43847">
    <property type="entry name" value="BLL3993 PROTEIN"/>
    <property type="match status" value="1"/>
</dbReference>
<accession>A0A7G5XGI5</accession>
<dbReference type="Gene3D" id="1.20.120.1630">
    <property type="match status" value="1"/>
</dbReference>
<keyword evidence="2 5" id="KW-0812">Transmembrane</keyword>
<gene>
    <name evidence="7" type="ORF">H4075_21440</name>
</gene>
<evidence type="ECO:0000259" key="6">
    <source>
        <dbReference type="Pfam" id="PF07298"/>
    </source>
</evidence>
<keyword evidence="4 5" id="KW-0472">Membrane</keyword>
<evidence type="ECO:0000256" key="4">
    <source>
        <dbReference type="ARBA" id="ARBA00023136"/>
    </source>
</evidence>
<evidence type="ECO:0000256" key="5">
    <source>
        <dbReference type="SAM" id="Phobius"/>
    </source>
</evidence>
<dbReference type="Pfam" id="PF07298">
    <property type="entry name" value="NnrU"/>
    <property type="match status" value="1"/>
</dbReference>
<protein>
    <submittedName>
        <fullName evidence="7">Isoprenylcysteine carboxylmethyltransferase family protein</fullName>
    </submittedName>
</protein>
<sequence>MVWLLSLWALYFILHSLLAAEPVKHWFQSVSGISKQAYRIVYNLFNLFGLLGLLWFHIRFVCPPFYESATTVIVAGAVLTLAGLAIMIQSAREYELSSFLGLSKETYMPLQIRGLHKYMRHPLYSGTLLFFTGICIAFPFYKNWYLLILMIVYLFIGMWLEEKKLIHVFGDEYKDYMRRVKRLIPGIL</sequence>
<evidence type="ECO:0000256" key="2">
    <source>
        <dbReference type="ARBA" id="ARBA00022692"/>
    </source>
</evidence>
<evidence type="ECO:0000313" key="8">
    <source>
        <dbReference type="Proteomes" id="UP000515344"/>
    </source>
</evidence>
<name>A0A7G5XGI5_9BACT</name>
<feature type="transmembrane region" description="Helical" evidence="5">
    <location>
        <begin position="69"/>
        <end position="88"/>
    </location>
</feature>
<keyword evidence="3 5" id="KW-1133">Transmembrane helix</keyword>
<comment type="subcellular location">
    <subcellularLocation>
        <location evidence="1">Membrane</location>
        <topology evidence="1">Multi-pass membrane protein</topology>
    </subcellularLocation>
</comment>
<feature type="transmembrane region" description="Helical" evidence="5">
    <location>
        <begin position="128"/>
        <end position="156"/>
    </location>
</feature>
<reference evidence="8" key="1">
    <citation type="submission" date="2020-08" db="EMBL/GenBank/DDBJ databases">
        <title>Lacibacter sp. S13-6-6 genome sequencing.</title>
        <authorList>
            <person name="Jin L."/>
        </authorList>
    </citation>
    <scope>NUCLEOTIDE SEQUENCE [LARGE SCALE GENOMIC DNA]</scope>
    <source>
        <strain evidence="8">S13-6-6</strain>
    </source>
</reference>
<proteinExistence type="predicted"/>
<feature type="domain" description="NnrU" evidence="6">
    <location>
        <begin position="4"/>
        <end position="172"/>
    </location>
</feature>
<dbReference type="GO" id="GO:0016020">
    <property type="term" value="C:membrane"/>
    <property type="evidence" value="ECO:0007669"/>
    <property type="project" value="UniProtKB-SubCell"/>
</dbReference>
<organism evidence="7 8">
    <name type="scientific">Lacibacter sediminis</name>
    <dbReference type="NCBI Taxonomy" id="2760713"/>
    <lineage>
        <taxon>Bacteria</taxon>
        <taxon>Pseudomonadati</taxon>
        <taxon>Bacteroidota</taxon>
        <taxon>Chitinophagia</taxon>
        <taxon>Chitinophagales</taxon>
        <taxon>Chitinophagaceae</taxon>
        <taxon>Lacibacter</taxon>
    </lineage>
</organism>
<dbReference type="KEGG" id="lacs:H4075_21440"/>
<dbReference type="Proteomes" id="UP000515344">
    <property type="component" value="Chromosome"/>
</dbReference>
<dbReference type="InterPro" id="IPR009915">
    <property type="entry name" value="NnrU_dom"/>
</dbReference>
<dbReference type="PANTHER" id="PTHR43847:SF1">
    <property type="entry name" value="BLL3993 PROTEIN"/>
    <property type="match status" value="1"/>
</dbReference>
<dbReference type="InterPro" id="IPR052527">
    <property type="entry name" value="Metal_cation-efflux_comp"/>
</dbReference>
<dbReference type="EMBL" id="CP060007">
    <property type="protein sequence ID" value="QNA44588.1"/>
    <property type="molecule type" value="Genomic_DNA"/>
</dbReference>
<keyword evidence="8" id="KW-1185">Reference proteome</keyword>